<feature type="region of interest" description="Disordered" evidence="2">
    <location>
        <begin position="15"/>
        <end position="81"/>
    </location>
</feature>
<dbReference type="PANTHER" id="PTHR13037:SF24">
    <property type="entry name" value="POLYCOMB PROTEIN PCL-RELATED"/>
    <property type="match status" value="1"/>
</dbReference>
<feature type="region of interest" description="Disordered" evidence="2">
    <location>
        <begin position="763"/>
        <end position="827"/>
    </location>
</feature>
<evidence type="ECO:0000256" key="2">
    <source>
        <dbReference type="SAM" id="MobiDB-lite"/>
    </source>
</evidence>
<evidence type="ECO:0000313" key="4">
    <source>
        <dbReference type="Proteomes" id="UP000318821"/>
    </source>
</evidence>
<feature type="region of interest" description="Disordered" evidence="2">
    <location>
        <begin position="638"/>
        <end position="662"/>
    </location>
</feature>
<sequence length="1723" mass="179882">MPSAPPEGFEVEFLSSSSSVASSAVPSRATSRGASPSSEAAAIEEIDAEHAPADASDAGDSKPTVSSDTAGALGVTTSEDQPVPLTFAHGAELTASAASMAELDDELTRCALLLFDGRLPQQPPPPGQAEAPRRRWPEAVNYHRAVLLGYDDAGFAYMDAQAFAQRVPPPQGWRLCPLPLLVCAVAKLAHFYRGAESDDTTSEQSTAAGASGAALRYPVLPRPGRTAAAGGSGGLENAQSSRDGITGATLPSPSYPAPASGEPSPSTSSATTPPVPPSTSPAYLSPPLRWSLPMCGHAPSLNLQQLFRVQPNRVYQLARPPEEVVFLGVAFGIPWIRPVVLATATAPDAAPPQVETCRDVVLHATDPSTSSSASQPPAGYRWKDTRAWAVPLIGCHDACDIRGRHGLVDPPPGATGVSPAAAVADAEGSAPPSALSSAATGAPPEKSWQETSLRPSEADEQNSGTPAPLSLSPPSPSPKPLTAAALLFVKEGTRVFVPGRFGVMLECNTNSALMEAHFGVVHGDQLVPRALSSHAAAAQLSGAPKPGKTTTPSLPPGPFIVMGLYGRNVLVLIADGEEQTAVQIHVTRGVAEVAEAFRKVAGAPLPPPALPLEPLSVPASPPEPTMVAEAAAASRLVAKDEVSQERPQAPETERREDQAGPVPGAVTCIVAEGTDAFMAPAADTAAAAAEAQLCKGKDVGMLGVEGMRNEVGSATRVADGVCNGGPPPVKKVILTDLHKAGENAAHASSSVVVEISQGVSTSAASAPHAGRWSSTTASSASSSSFDSQASQQLRQQQQSRLEQVGEEEAHRSGPSTGRASAPSTPTDKVVVKAAEVWPTSAAQLLESAEEVTVVPAVTSSTEDALPLMTLSAAEHAMTSESGEGVFQAEAAGAVVESANTKTHGEKYVHYHDDGVISADALLHGHSLLQLPEKDLSALEGGREKHPQPGSSFSAQFFADHTPSLLPASSSMPQPSQHQHTDDAQGAALGTEVSFDEDGADVRRLPATPESDCEERVQHVSGADADDIAGPVIASHASCLLASVEQQRWINQAPPFCHVAIPAGEEVAATTATARSATAFTPFHSPPPASPADLQAAPRVGDAQGTSYPTSDPSPCAAAVGLQHYSAATPFTNFLKAYAVFVLGTHGATSRGESKQLCNGTAPHMNECAARAGEASRGVAELASILDFYRERPLARIMEATAIQRRCRAAWNAVIVSTPASAAAQAVSDLQVCKLKASASTTAFTELCVDELVSLLAIVHHPVTVVPASVFGSQEVYRCTMSTPRDDAAGVGCLLPPHGPANMMSTYMTRYDYDYNRDPRLAGSDGGSGRGFKQEISGEVRNRPIFAYGVDTGDRDDRTIYQVDYTNKDRSVKNMAWLAATLTDSAASAAAARIRGQDNGTAYQHNWYLPAVSAHIVLADGSHPHTVYQDDYQAPRHVADGAVHDPVCYAGAATAAYNADLLKPHGVMEDDGADLAPKITSKDSLLPRKHASSNATWTPVFENTADHRHTWNDCVPGDGVMGTYTCTSWDYGDTSQAHPSQLPLSLARSLAAHNLDASANPDKAALLRRLAGRHYSSRTLRGSSSGAPLDTNDRTNPQFLSTAEQKRCAVSRRLEKEHYVTMSIYKSDFIDQGLLPELPGNPGGPADARDTHTSPVATAGEMMAGQLTNATRELGLLRNAHGTLKSSEAHAASRVSTGVLSAMRAMEKAASIDKADPHCHKLRE</sequence>
<feature type="compositionally biased region" description="Polar residues" evidence="2">
    <location>
        <begin position="63"/>
        <end position="80"/>
    </location>
</feature>
<feature type="compositionally biased region" description="Low complexity" evidence="2">
    <location>
        <begin position="963"/>
        <end position="976"/>
    </location>
</feature>
<gene>
    <name evidence="3" type="ORF">CGC20_30925</name>
</gene>
<feature type="compositionally biased region" description="Polar residues" evidence="2">
    <location>
        <begin position="813"/>
        <end position="826"/>
    </location>
</feature>
<organism evidence="3 4">
    <name type="scientific">Leishmania donovani</name>
    <dbReference type="NCBI Taxonomy" id="5661"/>
    <lineage>
        <taxon>Eukaryota</taxon>
        <taxon>Discoba</taxon>
        <taxon>Euglenozoa</taxon>
        <taxon>Kinetoplastea</taxon>
        <taxon>Metakinetoplastina</taxon>
        <taxon>Trypanosomatida</taxon>
        <taxon>Trypanosomatidae</taxon>
        <taxon>Leishmaniinae</taxon>
        <taxon>Leishmania</taxon>
    </lineage>
</organism>
<proteinExistence type="predicted"/>
<name>A0A504WTD9_LEIDO</name>
<feature type="compositionally biased region" description="Low complexity" evidence="2">
    <location>
        <begin position="426"/>
        <end position="444"/>
    </location>
</feature>
<dbReference type="VEuPathDB" id="TriTrypDB:LDHU3_11.0950"/>
<keyword evidence="1" id="KW-0945">Host-virus interaction</keyword>
<feature type="region of interest" description="Disordered" evidence="2">
    <location>
        <begin position="1083"/>
        <end position="1109"/>
    </location>
</feature>
<dbReference type="VEuPathDB" id="TriTrypDB:LdCL_110012900"/>
<reference evidence="4" key="1">
    <citation type="submission" date="2019-02" db="EMBL/GenBank/DDBJ databases">
        <title>FDA dAtabase for Regulatory Grade micrObial Sequences (FDA-ARGOS): Supporting development and validation of Infectious Disease Dx tests.</title>
        <authorList>
            <person name="Duncan R."/>
            <person name="Fisher C."/>
            <person name="Tallon L."/>
            <person name="Sadzewicz L."/>
            <person name="Sengamalay N."/>
            <person name="Ott S."/>
            <person name="Godinez A."/>
            <person name="Nagaraj S."/>
            <person name="Vavikolanu K."/>
            <person name="Vyas G."/>
            <person name="Nadendla S."/>
            <person name="Aluvathingal J."/>
            <person name="Sichtig H."/>
        </authorList>
    </citation>
    <scope>NUCLEOTIDE SEQUENCE [LARGE SCALE GENOMIC DNA]</scope>
    <source>
        <strain evidence="4">FDAARGOS_360</strain>
    </source>
</reference>
<feature type="region of interest" description="Disordered" evidence="2">
    <location>
        <begin position="195"/>
        <end position="281"/>
    </location>
</feature>
<feature type="region of interest" description="Disordered" evidence="2">
    <location>
        <begin position="1576"/>
        <end position="1596"/>
    </location>
</feature>
<feature type="compositionally biased region" description="Polar residues" evidence="2">
    <location>
        <begin position="1576"/>
        <end position="1585"/>
    </location>
</feature>
<feature type="region of interest" description="Disordered" evidence="2">
    <location>
        <begin position="410"/>
        <end position="477"/>
    </location>
</feature>
<dbReference type="EMBL" id="RHLD01000048">
    <property type="protein sequence ID" value="TPP39856.1"/>
    <property type="molecule type" value="Genomic_DNA"/>
</dbReference>
<evidence type="ECO:0000256" key="1">
    <source>
        <dbReference type="ARBA" id="ARBA00022581"/>
    </source>
</evidence>
<feature type="region of interest" description="Disordered" evidence="2">
    <location>
        <begin position="963"/>
        <end position="1015"/>
    </location>
</feature>
<comment type="caution">
    <text evidence="3">The sequence shown here is derived from an EMBL/GenBank/DDBJ whole genome shotgun (WGS) entry which is preliminary data.</text>
</comment>
<evidence type="ECO:0000313" key="3">
    <source>
        <dbReference type="EMBL" id="TPP39856.1"/>
    </source>
</evidence>
<dbReference type="Proteomes" id="UP000318821">
    <property type="component" value="Unassembled WGS sequence"/>
</dbReference>
<dbReference type="PANTHER" id="PTHR13037">
    <property type="entry name" value="FORMIN"/>
    <property type="match status" value="1"/>
</dbReference>
<dbReference type="VEuPathDB" id="TriTrypDB:LDHU3_11.0940"/>
<feature type="compositionally biased region" description="Low complexity" evidence="2">
    <location>
        <begin position="248"/>
        <end position="272"/>
    </location>
</feature>
<feature type="compositionally biased region" description="Low complexity" evidence="2">
    <location>
        <begin position="15"/>
        <end position="41"/>
    </location>
</feature>
<dbReference type="VEuPathDB" id="TriTrypDB:LdBPK_110740.1"/>
<dbReference type="VEuPathDB" id="TriTrypDB:LdCL_110012800"/>
<accession>A0A504WTD9</accession>
<feature type="compositionally biased region" description="Low complexity" evidence="2">
    <location>
        <begin position="773"/>
        <end position="802"/>
    </location>
</feature>
<dbReference type="VEuPathDB" id="TriTrypDB:LdBPK_110750.1"/>
<protein>
    <submittedName>
        <fullName evidence="3">Uncharacterized protein</fullName>
    </submittedName>
</protein>